<feature type="non-terminal residue" evidence="1">
    <location>
        <position position="287"/>
    </location>
</feature>
<reference evidence="1" key="1">
    <citation type="journal article" date="2014" name="Front. Microbiol.">
        <title>High frequency of phylogenetically diverse reductive dehalogenase-homologous genes in deep subseafloor sedimentary metagenomes.</title>
        <authorList>
            <person name="Kawai M."/>
            <person name="Futagami T."/>
            <person name="Toyoda A."/>
            <person name="Takaki Y."/>
            <person name="Nishi S."/>
            <person name="Hori S."/>
            <person name="Arai W."/>
            <person name="Tsubouchi T."/>
            <person name="Morono Y."/>
            <person name="Uchiyama I."/>
            <person name="Ito T."/>
            <person name="Fujiyama A."/>
            <person name="Inagaki F."/>
            <person name="Takami H."/>
        </authorList>
    </citation>
    <scope>NUCLEOTIDE SEQUENCE</scope>
    <source>
        <strain evidence="1">Expedition CK06-06</strain>
    </source>
</reference>
<feature type="non-terminal residue" evidence="1">
    <location>
        <position position="1"/>
    </location>
</feature>
<proteinExistence type="predicted"/>
<gene>
    <name evidence="1" type="ORF">S01H4_41728</name>
</gene>
<accession>X1D8L7</accession>
<name>X1D8L7_9ZZZZ</name>
<evidence type="ECO:0000313" key="1">
    <source>
        <dbReference type="EMBL" id="GAH01424.1"/>
    </source>
</evidence>
<organism evidence="1">
    <name type="scientific">marine sediment metagenome</name>
    <dbReference type="NCBI Taxonomy" id="412755"/>
    <lineage>
        <taxon>unclassified sequences</taxon>
        <taxon>metagenomes</taxon>
        <taxon>ecological metagenomes</taxon>
    </lineage>
</organism>
<dbReference type="EMBL" id="BART01022844">
    <property type="protein sequence ID" value="GAH01424.1"/>
    <property type="molecule type" value="Genomic_DNA"/>
</dbReference>
<comment type="caution">
    <text evidence="1">The sequence shown here is derived from an EMBL/GenBank/DDBJ whole genome shotgun (WGS) entry which is preliminary data.</text>
</comment>
<protein>
    <submittedName>
        <fullName evidence="1">Uncharacterized protein</fullName>
    </submittedName>
</protein>
<sequence length="287" mass="29953">ATGQAENITVFEENGIHDFHGDVEIEGNLAVSGQVDGDLTIADDLTVVDQLTVGGVTTLNDPLTVNVDLATAYTTTGYNDIGIVLDNKNNDNVTGMYSTIVLAASGWEGTSTGVVQLNAIQEGSNRSDGTFTIKVRDDGTHYEAFRIKYNGNVGIGITDPQSKLQVAGGIQMADDTDTASADKVGTMRYRTATDEAVPVTGIDLVTNGDFATDTDWTKQNSGSTISGGKLNQASVPNGQNVYQTPPLTVGLIYSATFTISNYTAGSVRVLIGSTGATATKSSNGTFT</sequence>
<dbReference type="AlphaFoldDB" id="X1D8L7"/>